<sequence length="192" mass="21893">MAKCIVCNSRKGKRNCPSFGALICSQCCGAKKGTEIDCPGDCFFLSTSKQYFTDKQASNEAKNFEREVKSIIGNEDAYFDMLQNIEFTIVRLHKVNKKIVDKDVQAALEYLFEMGKAHIEGVSSKYLTKLPPTVLVLVDSINDILEYRNSFGVIESLMDRLKCIYRVLDSVKTHYNPMDNQSYLNFIINYVH</sequence>
<proteinExistence type="predicted"/>
<dbReference type="Proteomes" id="UP000033423">
    <property type="component" value="Unassembled WGS sequence"/>
</dbReference>
<keyword evidence="2" id="KW-1185">Reference proteome</keyword>
<organism evidence="1 2">
    <name type="scientific">Candidatus Magnetobacterium bavaricum</name>
    <dbReference type="NCBI Taxonomy" id="29290"/>
    <lineage>
        <taxon>Bacteria</taxon>
        <taxon>Pseudomonadati</taxon>
        <taxon>Nitrospirota</taxon>
        <taxon>Thermodesulfovibrionia</taxon>
        <taxon>Thermodesulfovibrionales</taxon>
        <taxon>Candidatus Magnetobacteriaceae</taxon>
        <taxon>Candidatus Magnetobacterium</taxon>
    </lineage>
</organism>
<name>A0A0F3H014_9BACT</name>
<evidence type="ECO:0000313" key="2">
    <source>
        <dbReference type="Proteomes" id="UP000033423"/>
    </source>
</evidence>
<dbReference type="EMBL" id="LACI01000170">
    <property type="protein sequence ID" value="KJU87432.1"/>
    <property type="molecule type" value="Genomic_DNA"/>
</dbReference>
<protein>
    <submittedName>
        <fullName evidence="1">Uncharacterized protein</fullName>
    </submittedName>
</protein>
<comment type="caution">
    <text evidence="1">The sequence shown here is derived from an EMBL/GenBank/DDBJ whole genome shotgun (WGS) entry which is preliminary data.</text>
</comment>
<dbReference type="AlphaFoldDB" id="A0A0F3H014"/>
<reference evidence="1 2" key="1">
    <citation type="submission" date="2015-02" db="EMBL/GenBank/DDBJ databases">
        <title>Single-cell genomics of uncultivated deep-branching MTB reveals a conserved set of magnetosome genes.</title>
        <authorList>
            <person name="Kolinko S."/>
            <person name="Richter M."/>
            <person name="Glockner F.O."/>
            <person name="Brachmann A."/>
            <person name="Schuler D."/>
        </authorList>
    </citation>
    <scope>NUCLEOTIDE SEQUENCE [LARGE SCALE GENOMIC DNA]</scope>
    <source>
        <strain evidence="1">TM-1</strain>
    </source>
</reference>
<accession>A0A0F3H014</accession>
<gene>
    <name evidence="1" type="ORF">MBAV_000371</name>
</gene>
<evidence type="ECO:0000313" key="1">
    <source>
        <dbReference type="EMBL" id="KJU87432.1"/>
    </source>
</evidence>